<organism evidence="2 3">
    <name type="scientific">Amylocarpus encephaloides</name>
    <dbReference type="NCBI Taxonomy" id="45428"/>
    <lineage>
        <taxon>Eukaryota</taxon>
        <taxon>Fungi</taxon>
        <taxon>Dikarya</taxon>
        <taxon>Ascomycota</taxon>
        <taxon>Pezizomycotina</taxon>
        <taxon>Leotiomycetes</taxon>
        <taxon>Helotiales</taxon>
        <taxon>Helotiales incertae sedis</taxon>
        <taxon>Amylocarpus</taxon>
    </lineage>
</organism>
<evidence type="ECO:0008006" key="4">
    <source>
        <dbReference type="Google" id="ProtNLM"/>
    </source>
</evidence>
<protein>
    <recommendedName>
        <fullName evidence="4">Ricin B lectin domain-containing protein</fullName>
    </recommendedName>
</protein>
<dbReference type="AlphaFoldDB" id="A0A9P8C4R5"/>
<evidence type="ECO:0000313" key="2">
    <source>
        <dbReference type="EMBL" id="KAG9233460.1"/>
    </source>
</evidence>
<keyword evidence="3" id="KW-1185">Reference proteome</keyword>
<keyword evidence="1" id="KW-0732">Signal</keyword>
<feature type="chain" id="PRO_5040122151" description="Ricin B lectin domain-containing protein" evidence="1">
    <location>
        <begin position="18"/>
        <end position="422"/>
    </location>
</feature>
<feature type="signal peptide" evidence="1">
    <location>
        <begin position="1"/>
        <end position="17"/>
    </location>
</feature>
<dbReference type="CDD" id="cd00161">
    <property type="entry name" value="beta-trefoil_Ricin-like"/>
    <property type="match status" value="2"/>
</dbReference>
<dbReference type="InterPro" id="IPR035992">
    <property type="entry name" value="Ricin_B-like_lectins"/>
</dbReference>
<evidence type="ECO:0000256" key="1">
    <source>
        <dbReference type="SAM" id="SignalP"/>
    </source>
</evidence>
<dbReference type="PROSITE" id="PS50231">
    <property type="entry name" value="RICIN_B_LECTIN"/>
    <property type="match status" value="2"/>
</dbReference>
<dbReference type="Gene3D" id="2.80.10.50">
    <property type="match status" value="2"/>
</dbReference>
<sequence length="422" mass="42171">MSLIFSVLISTLAVASATPINARAVTSLNQAAFEEAQQRDDAATRAFSSTAIKTSTGQCLFVNELSGDFRANLTPVQVAACDGSTGQQWDVITSGTHNDAAGTMLLVNTLTQACMNFDPRRVGGNTVVMFSCGGRADGGGGVANSQQFAFNGGAGPLSFTPQNAAGTCLAITSGNVLDQAPCAAGEASQAFTFGEEASGPAPASSSSVASLATSAATISPEPSSTSAAAAPVITSSASAPNEKQTTPVPVSRAGGVLQPSAAAESNPKDTTATLAFTSASLKTSSGQCLTIDPTAGDFRQNLIPVAISPCTGAIGQKFDLITKGKHNDAANSTLVVSSLTNGCLNFDPRRAAGDTAILFSCGGRAAGEGLVTDSQLFGFGGGNEIVLAPESEKGNTCLVANGAKLDSAACTGSAEQTFSIVA</sequence>
<reference evidence="2" key="1">
    <citation type="journal article" date="2021" name="IMA Fungus">
        <title>Genomic characterization of three marine fungi, including Emericellopsis atlantica sp. nov. with signatures of a generalist lifestyle and marine biomass degradation.</title>
        <authorList>
            <person name="Hagestad O.C."/>
            <person name="Hou L."/>
            <person name="Andersen J.H."/>
            <person name="Hansen E.H."/>
            <person name="Altermark B."/>
            <person name="Li C."/>
            <person name="Kuhnert E."/>
            <person name="Cox R.J."/>
            <person name="Crous P.W."/>
            <person name="Spatafora J.W."/>
            <person name="Lail K."/>
            <person name="Amirebrahimi M."/>
            <person name="Lipzen A."/>
            <person name="Pangilinan J."/>
            <person name="Andreopoulos W."/>
            <person name="Hayes R.D."/>
            <person name="Ng V."/>
            <person name="Grigoriev I.V."/>
            <person name="Jackson S.A."/>
            <person name="Sutton T.D.S."/>
            <person name="Dobson A.D.W."/>
            <person name="Rama T."/>
        </authorList>
    </citation>
    <scope>NUCLEOTIDE SEQUENCE</scope>
    <source>
        <strain evidence="2">TRa018bII</strain>
    </source>
</reference>
<comment type="caution">
    <text evidence="2">The sequence shown here is derived from an EMBL/GenBank/DDBJ whole genome shotgun (WGS) entry which is preliminary data.</text>
</comment>
<name>A0A9P8C4R5_9HELO</name>
<dbReference type="Proteomes" id="UP000824998">
    <property type="component" value="Unassembled WGS sequence"/>
</dbReference>
<dbReference type="EMBL" id="MU251500">
    <property type="protein sequence ID" value="KAG9233460.1"/>
    <property type="molecule type" value="Genomic_DNA"/>
</dbReference>
<gene>
    <name evidence="2" type="ORF">BJ875DRAFT_44420</name>
</gene>
<accession>A0A9P8C4R5</accession>
<dbReference type="OrthoDB" id="5383818at2759"/>
<evidence type="ECO:0000313" key="3">
    <source>
        <dbReference type="Proteomes" id="UP000824998"/>
    </source>
</evidence>
<proteinExistence type="predicted"/>
<dbReference type="SUPFAM" id="SSF50370">
    <property type="entry name" value="Ricin B-like lectins"/>
    <property type="match status" value="2"/>
</dbReference>